<dbReference type="AlphaFoldDB" id="A0A448YWB6"/>
<keyword evidence="1" id="KW-0234">DNA repair</keyword>
<organism evidence="3 4">
    <name type="scientific">Pseudo-nitzschia multistriata</name>
    <dbReference type="NCBI Taxonomy" id="183589"/>
    <lineage>
        <taxon>Eukaryota</taxon>
        <taxon>Sar</taxon>
        <taxon>Stramenopiles</taxon>
        <taxon>Ochrophyta</taxon>
        <taxon>Bacillariophyta</taxon>
        <taxon>Bacillariophyceae</taxon>
        <taxon>Bacillariophycidae</taxon>
        <taxon>Bacillariales</taxon>
        <taxon>Bacillariaceae</taxon>
        <taxon>Pseudo-nitzschia</taxon>
    </lineage>
</organism>
<dbReference type="GO" id="GO:0005634">
    <property type="term" value="C:nucleus"/>
    <property type="evidence" value="ECO:0007669"/>
    <property type="project" value="UniProtKB-SubCell"/>
</dbReference>
<evidence type="ECO:0000256" key="2">
    <source>
        <dbReference type="SAM" id="MobiDB-lite"/>
    </source>
</evidence>
<comment type="subunit">
    <text evidence="1">Component of the Smc5-Smc6 complex.</text>
</comment>
<keyword evidence="1" id="KW-0808">Transferase</keyword>
<proteinExistence type="inferred from homology"/>
<dbReference type="EMBL" id="CAACVS010000018">
    <property type="protein sequence ID" value="VEU34102.1"/>
    <property type="molecule type" value="Genomic_DNA"/>
</dbReference>
<dbReference type="EC" id="2.3.2.27" evidence="1"/>
<dbReference type="Proteomes" id="UP000291116">
    <property type="component" value="Unassembled WGS sequence"/>
</dbReference>
<accession>A0A448YWB6</accession>
<keyword evidence="1" id="KW-0233">DNA recombination</keyword>
<dbReference type="GO" id="GO:0061630">
    <property type="term" value="F:ubiquitin protein ligase activity"/>
    <property type="evidence" value="ECO:0007669"/>
    <property type="project" value="UniProtKB-EC"/>
</dbReference>
<comment type="catalytic activity">
    <reaction evidence="1">
        <text>S-ubiquitinyl-[E2 ubiquitin-conjugating enzyme]-L-cysteine + [acceptor protein]-L-lysine = [E2 ubiquitin-conjugating enzyme]-L-cysteine + N(6)-ubiquitinyl-[acceptor protein]-L-lysine.</text>
        <dbReference type="EC" id="2.3.2.27"/>
    </reaction>
</comment>
<keyword evidence="1" id="KW-0227">DNA damage</keyword>
<keyword evidence="1" id="KW-0539">Nucleus</keyword>
<feature type="compositionally biased region" description="Acidic residues" evidence="2">
    <location>
        <begin position="145"/>
        <end position="170"/>
    </location>
</feature>
<keyword evidence="1" id="KW-0862">Zinc</keyword>
<gene>
    <name evidence="3" type="ORF">PSNMU_V1.4_AUG-EV-PASAV3_0007960</name>
</gene>
<dbReference type="GO" id="GO:0008270">
    <property type="term" value="F:zinc ion binding"/>
    <property type="evidence" value="ECO:0007669"/>
    <property type="project" value="UniProtKB-KW"/>
</dbReference>
<keyword evidence="1" id="KW-0833">Ubl conjugation pathway</keyword>
<comment type="similarity">
    <text evidence="1">Belongs to the NSE1 family.</text>
</comment>
<name>A0A448YWB6_9STRA</name>
<dbReference type="GO" id="GO:0030915">
    <property type="term" value="C:Smc5-Smc6 complex"/>
    <property type="evidence" value="ECO:0007669"/>
    <property type="project" value="UniProtKB-UniRule"/>
</dbReference>
<feature type="region of interest" description="Disordered" evidence="2">
    <location>
        <begin position="139"/>
        <end position="191"/>
    </location>
</feature>
<keyword evidence="1" id="KW-0863">Zinc-finger</keyword>
<keyword evidence="4" id="KW-1185">Reference proteome</keyword>
<dbReference type="GO" id="GO:0006310">
    <property type="term" value="P:DNA recombination"/>
    <property type="evidence" value="ECO:0007669"/>
    <property type="project" value="UniProtKB-KW"/>
</dbReference>
<keyword evidence="1" id="KW-0479">Metal-binding</keyword>
<dbReference type="Pfam" id="PF07574">
    <property type="entry name" value="SMC_Nse1"/>
    <property type="match status" value="1"/>
</dbReference>
<evidence type="ECO:0000313" key="4">
    <source>
        <dbReference type="Proteomes" id="UP000291116"/>
    </source>
</evidence>
<dbReference type="GO" id="GO:0006281">
    <property type="term" value="P:DNA repair"/>
    <property type="evidence" value="ECO:0007669"/>
    <property type="project" value="UniProtKB-UniRule"/>
</dbReference>
<dbReference type="InterPro" id="IPR011513">
    <property type="entry name" value="Nse1"/>
</dbReference>
<dbReference type="OrthoDB" id="46701at2759"/>
<evidence type="ECO:0000256" key="1">
    <source>
        <dbReference type="RuleBase" id="RU368018"/>
    </source>
</evidence>
<reference evidence="3 4" key="1">
    <citation type="submission" date="2019-01" db="EMBL/GenBank/DDBJ databases">
        <authorList>
            <person name="Ferrante I. M."/>
        </authorList>
    </citation>
    <scope>NUCLEOTIDE SEQUENCE [LARGE SCALE GENOMIC DNA]</scope>
    <source>
        <strain evidence="3 4">B856</strain>
    </source>
</reference>
<comment type="subcellular location">
    <subcellularLocation>
        <location evidence="1">Nucleus</location>
    </subcellularLocation>
</comment>
<evidence type="ECO:0000313" key="3">
    <source>
        <dbReference type="EMBL" id="VEU34102.1"/>
    </source>
</evidence>
<protein>
    <recommendedName>
        <fullName evidence="1">Non-structural maintenance of chromosomes element 1 homolog</fullName>
        <ecNumber evidence="1">2.3.2.27</ecNumber>
    </recommendedName>
</protein>
<sequence length="274" mass="30293">MDATEQLPRGQQLLLQRMIANHSLPDGEARAIFASLHGGDYGTDDEENGGGPIMGEGIETLEAAFVSINRQLRPGFGLEIITMVDTSTSGSGGATHYHAVVNTAADEVAKSETVFSRSWNVHERAFVRLVVRALVERSNRGGSNDNDDDEEEEEEPDDDDEEENEDEDENKDNNGKKQKSREPQSPGIQRADLINLRSDLEGGCKLTLDQATRVVGVLLEEKWLRVAPCTGADRRGSVRALLELAPRSYLELYHYVTALGMEADKLPQFLYHRA</sequence>